<reference evidence="2" key="1">
    <citation type="journal article" date="2013" name="Nature">
        <title>Draft genome of the wheat A-genome progenitor Triticum urartu.</title>
        <authorList>
            <person name="Ling H.Q."/>
            <person name="Zhao S."/>
            <person name="Liu D."/>
            <person name="Wang J."/>
            <person name="Sun H."/>
            <person name="Zhang C."/>
            <person name="Fan H."/>
            <person name="Li D."/>
            <person name="Dong L."/>
            <person name="Tao Y."/>
            <person name="Gao C."/>
            <person name="Wu H."/>
            <person name="Li Y."/>
            <person name="Cui Y."/>
            <person name="Guo X."/>
            <person name="Zheng S."/>
            <person name="Wang B."/>
            <person name="Yu K."/>
            <person name="Liang Q."/>
            <person name="Yang W."/>
            <person name="Lou X."/>
            <person name="Chen J."/>
            <person name="Feng M."/>
            <person name="Jian J."/>
            <person name="Zhang X."/>
            <person name="Luo G."/>
            <person name="Jiang Y."/>
            <person name="Liu J."/>
            <person name="Wang Z."/>
            <person name="Sha Y."/>
            <person name="Zhang B."/>
            <person name="Wu H."/>
            <person name="Tang D."/>
            <person name="Shen Q."/>
            <person name="Xue P."/>
            <person name="Zou S."/>
            <person name="Wang X."/>
            <person name="Liu X."/>
            <person name="Wang F."/>
            <person name="Yang Y."/>
            <person name="An X."/>
            <person name="Dong Z."/>
            <person name="Zhang K."/>
            <person name="Zhang X."/>
            <person name="Luo M.C."/>
            <person name="Dvorak J."/>
            <person name="Tong Y."/>
            <person name="Wang J."/>
            <person name="Yang H."/>
            <person name="Li Z."/>
            <person name="Wang D."/>
            <person name="Zhang A."/>
            <person name="Wang J."/>
        </authorList>
    </citation>
    <scope>NUCLEOTIDE SEQUENCE</scope>
    <source>
        <strain evidence="2">cv. G1812</strain>
    </source>
</reference>
<name>A0A8R7R773_TRIUA</name>
<dbReference type="Proteomes" id="UP000015106">
    <property type="component" value="Chromosome 7"/>
</dbReference>
<reference evidence="1" key="2">
    <citation type="submission" date="2018-03" db="EMBL/GenBank/DDBJ databases">
        <title>The Triticum urartu genome reveals the dynamic nature of wheat genome evolution.</title>
        <authorList>
            <person name="Ling H."/>
            <person name="Ma B."/>
            <person name="Shi X."/>
            <person name="Liu H."/>
            <person name="Dong L."/>
            <person name="Sun H."/>
            <person name="Cao Y."/>
            <person name="Gao Q."/>
            <person name="Zheng S."/>
            <person name="Li Y."/>
            <person name="Yu Y."/>
            <person name="Du H."/>
            <person name="Qi M."/>
            <person name="Li Y."/>
            <person name="Yu H."/>
            <person name="Cui Y."/>
            <person name="Wang N."/>
            <person name="Chen C."/>
            <person name="Wu H."/>
            <person name="Zhao Y."/>
            <person name="Zhang J."/>
            <person name="Li Y."/>
            <person name="Zhou W."/>
            <person name="Zhang B."/>
            <person name="Hu W."/>
            <person name="Eijk M."/>
            <person name="Tang J."/>
            <person name="Witsenboer H."/>
            <person name="Zhao S."/>
            <person name="Li Z."/>
            <person name="Zhang A."/>
            <person name="Wang D."/>
            <person name="Liang C."/>
        </authorList>
    </citation>
    <scope>NUCLEOTIDE SEQUENCE [LARGE SCALE GENOMIC DNA]</scope>
    <source>
        <strain evidence="1">cv. G1812</strain>
    </source>
</reference>
<dbReference type="EnsemblPlants" id="TuG1812G0700005826.01.T02">
    <property type="protein sequence ID" value="TuG1812G0700005826.01.T02"/>
    <property type="gene ID" value="TuG1812G0700005826.01"/>
</dbReference>
<dbReference type="Gramene" id="TuG1812G0700005826.01.T02">
    <property type="protein sequence ID" value="TuG1812G0700005826.01.T02"/>
    <property type="gene ID" value="TuG1812G0700005826.01"/>
</dbReference>
<evidence type="ECO:0000313" key="2">
    <source>
        <dbReference type="Proteomes" id="UP000015106"/>
    </source>
</evidence>
<protein>
    <submittedName>
        <fullName evidence="1">Uncharacterized protein</fullName>
    </submittedName>
</protein>
<accession>A0A8R7R773</accession>
<evidence type="ECO:0000313" key="1">
    <source>
        <dbReference type="EnsemblPlants" id="TuG1812G0700005826.01.T02"/>
    </source>
</evidence>
<organism evidence="1 2">
    <name type="scientific">Triticum urartu</name>
    <name type="common">Red wild einkorn</name>
    <name type="synonym">Crithodium urartu</name>
    <dbReference type="NCBI Taxonomy" id="4572"/>
    <lineage>
        <taxon>Eukaryota</taxon>
        <taxon>Viridiplantae</taxon>
        <taxon>Streptophyta</taxon>
        <taxon>Embryophyta</taxon>
        <taxon>Tracheophyta</taxon>
        <taxon>Spermatophyta</taxon>
        <taxon>Magnoliopsida</taxon>
        <taxon>Liliopsida</taxon>
        <taxon>Poales</taxon>
        <taxon>Poaceae</taxon>
        <taxon>BOP clade</taxon>
        <taxon>Pooideae</taxon>
        <taxon>Triticodae</taxon>
        <taxon>Triticeae</taxon>
        <taxon>Triticinae</taxon>
        <taxon>Triticum</taxon>
    </lineage>
</organism>
<proteinExistence type="predicted"/>
<sequence length="139" mass="15790">MWSLPPLPEQRTLCLSLDQRVLGEPHRLTGSTPMATASEAMRRRPVWRAAVLAVAKEMRAFARKPPPESCVRGQDDHAARSHVWAIRTTVLALEFSIGTKTCRSEGASVGEGIYQWWVQYSICCYVICSQRRYMFMPFS</sequence>
<dbReference type="AlphaFoldDB" id="A0A8R7R773"/>
<reference evidence="1" key="3">
    <citation type="submission" date="2022-06" db="UniProtKB">
        <authorList>
            <consortium name="EnsemblPlants"/>
        </authorList>
    </citation>
    <scope>IDENTIFICATION</scope>
</reference>
<keyword evidence="2" id="KW-1185">Reference proteome</keyword>